<evidence type="ECO:0000313" key="8">
    <source>
        <dbReference type="EMBL" id="RVD84805.1"/>
    </source>
</evidence>
<dbReference type="GO" id="GO:0009378">
    <property type="term" value="F:four-way junction helicase activity"/>
    <property type="evidence" value="ECO:0007669"/>
    <property type="project" value="TreeGrafter"/>
</dbReference>
<keyword evidence="3" id="KW-0067">ATP-binding</keyword>
<dbReference type="CDD" id="cd18785">
    <property type="entry name" value="SF2_C"/>
    <property type="match status" value="1"/>
</dbReference>
<reference evidence="8 9" key="1">
    <citation type="submission" date="2019-01" db="EMBL/GenBank/DDBJ databases">
        <title>Intercellular communication is required for trap formation in the nematode-trapping fungus Duddingtonia flagrans.</title>
        <authorList>
            <person name="Youssar L."/>
            <person name="Wernet V."/>
            <person name="Hensel N."/>
            <person name="Hildebrandt H.-G."/>
            <person name="Fischer R."/>
        </authorList>
    </citation>
    <scope>NUCLEOTIDE SEQUENCE [LARGE SCALE GENOMIC DNA]</scope>
    <source>
        <strain evidence="8 9">CBS H-5679</strain>
    </source>
</reference>
<evidence type="ECO:0000256" key="2">
    <source>
        <dbReference type="ARBA" id="ARBA00022741"/>
    </source>
</evidence>
<dbReference type="SMART" id="SM00487">
    <property type="entry name" value="DEXDc"/>
    <property type="match status" value="1"/>
</dbReference>
<organism evidence="8 9">
    <name type="scientific">Arthrobotrys flagrans</name>
    <name type="common">Nematode-trapping fungus</name>
    <name type="synonym">Trichothecium flagrans</name>
    <dbReference type="NCBI Taxonomy" id="97331"/>
    <lineage>
        <taxon>Eukaryota</taxon>
        <taxon>Fungi</taxon>
        <taxon>Dikarya</taxon>
        <taxon>Ascomycota</taxon>
        <taxon>Pezizomycotina</taxon>
        <taxon>Orbiliomycetes</taxon>
        <taxon>Orbiliales</taxon>
        <taxon>Orbiliaceae</taxon>
        <taxon>Arthrobotrys</taxon>
    </lineage>
</organism>
<dbReference type="OrthoDB" id="5153301at2759"/>
<keyword evidence="2" id="KW-0547">Nucleotide-binding</keyword>
<dbReference type="SMART" id="SM00490">
    <property type="entry name" value="HELICc"/>
    <property type="match status" value="1"/>
</dbReference>
<sequence>MANRNAAYNSLTDERGQIRDIKDQFLQKFLVKFCDENLSDEDNFNNLFTTAWVTSYEHTIEEFLGLVLLLVHICAGQPARGTEILSTRYSNTQTLRNLFVYEGTILISICYHKSQSVTQQQSLPPQLGQMVANFLVFIIPIRYLALWWTLHTQNPNESEKQVTAKASQALFLTYLWARREDKWHSSELSDLLRRETVKYGLPELSIQSWRQISISIANRLFKAHHKAMDFEGDDEFENEDEINGFEESNPWDQLASHSTAVAENRYDVRLDIGYAKSEKSLIEHVQACRAWQKWLKVDQHHQSYNTKIHASRAGSKHVRSESAELISGQSKKSLKTLAVQFRWSMTAVDMLMCCLFKTKDPQYRSPQQKLALEHIVTGTTQILTILPTGGGKSLLFQLPTLLERAKHTVVIIPFKALQDDIMIKSSELDIPCSLWDSAKPNQPLHNLIFASLEHVRGSNFHSFLQQLQANQILDRIVLDECHLTLTEDVSYRPTLLMLNQLRTYAVQMICLTATLPVAEEPRFRRLLSFEKDQLEIIRASTSRFNLKIQCTAWGSWKESLLLTKQALKNWAKVDRNRGRRAVCFVNNKKLAEELSSDLGCLHYHASISDKKEVFERWRSGSEPGHKIMISTAALYQGVDLSNINYVVMLEPPSSIYHLVQAMGRGGRNGKQACILIIIPTTWRLKFLPEADTSQALLEEFLTTENCRHLVLSSGMDNMMERCNLDEPNQISCDNCVRSSAYKPTWFVSDLPRSRKDSLPVAKVIQYKTVATEELSTLESVAQKQLATGVNLVRKEKVTQQEQLQNFKKGIVQFKSF</sequence>
<dbReference type="InterPro" id="IPR011545">
    <property type="entry name" value="DEAD/DEAH_box_helicase_dom"/>
</dbReference>
<comment type="catalytic activity">
    <reaction evidence="4">
        <text>Couples ATP hydrolysis with the unwinding of duplex DNA by translocating in the 3'-5' direction.</text>
        <dbReference type="EC" id="5.6.2.4"/>
    </reaction>
</comment>
<dbReference type="SUPFAM" id="SSF52540">
    <property type="entry name" value="P-loop containing nucleoside triphosphate hydrolases"/>
    <property type="match status" value="1"/>
</dbReference>
<dbReference type="PROSITE" id="PS51194">
    <property type="entry name" value="HELICASE_CTER"/>
    <property type="match status" value="1"/>
</dbReference>
<dbReference type="STRING" id="97331.A0A437A178"/>
<proteinExistence type="inferred from homology"/>
<dbReference type="Pfam" id="PF00271">
    <property type="entry name" value="Helicase_C"/>
    <property type="match status" value="1"/>
</dbReference>
<name>A0A437A178_ARTFL</name>
<dbReference type="Gene3D" id="3.40.50.300">
    <property type="entry name" value="P-loop containing nucleotide triphosphate hydrolases"/>
    <property type="match status" value="2"/>
</dbReference>
<feature type="domain" description="Helicase ATP-binding" evidence="6">
    <location>
        <begin position="373"/>
        <end position="533"/>
    </location>
</feature>
<evidence type="ECO:0000256" key="3">
    <source>
        <dbReference type="ARBA" id="ARBA00022840"/>
    </source>
</evidence>
<accession>A0A437A178</accession>
<dbReference type="GeneID" id="93585456"/>
<evidence type="ECO:0000256" key="1">
    <source>
        <dbReference type="ARBA" id="ARBA00005446"/>
    </source>
</evidence>
<dbReference type="GO" id="GO:0005524">
    <property type="term" value="F:ATP binding"/>
    <property type="evidence" value="ECO:0007669"/>
    <property type="project" value="UniProtKB-KW"/>
</dbReference>
<dbReference type="GO" id="GO:0000724">
    <property type="term" value="P:double-strand break repair via homologous recombination"/>
    <property type="evidence" value="ECO:0007669"/>
    <property type="project" value="TreeGrafter"/>
</dbReference>
<dbReference type="VEuPathDB" id="FungiDB:DFL_003145"/>
<dbReference type="GO" id="GO:0003676">
    <property type="term" value="F:nucleic acid binding"/>
    <property type="evidence" value="ECO:0007669"/>
    <property type="project" value="InterPro"/>
</dbReference>
<dbReference type="GO" id="GO:0005694">
    <property type="term" value="C:chromosome"/>
    <property type="evidence" value="ECO:0007669"/>
    <property type="project" value="TreeGrafter"/>
</dbReference>
<feature type="domain" description="Helicase C-terminal" evidence="7">
    <location>
        <begin position="562"/>
        <end position="719"/>
    </location>
</feature>
<comment type="caution">
    <text evidence="8">The sequence shown here is derived from an EMBL/GenBank/DDBJ whole genome shotgun (WGS) entry which is preliminary data.</text>
</comment>
<dbReference type="InterPro" id="IPR014001">
    <property type="entry name" value="Helicase_ATP-bd"/>
</dbReference>
<gene>
    <name evidence="8" type="ORF">DFL_003145</name>
</gene>
<dbReference type="Proteomes" id="UP000283090">
    <property type="component" value="Unassembled WGS sequence"/>
</dbReference>
<dbReference type="Pfam" id="PF00270">
    <property type="entry name" value="DEAD"/>
    <property type="match status" value="1"/>
</dbReference>
<dbReference type="EMBL" id="SAEB01000006">
    <property type="protein sequence ID" value="RVD84805.1"/>
    <property type="molecule type" value="Genomic_DNA"/>
</dbReference>
<dbReference type="RefSeq" id="XP_067490349.1">
    <property type="nucleotide sequence ID" value="XM_067632040.1"/>
</dbReference>
<comment type="similarity">
    <text evidence="1">Belongs to the helicase family. RecQ subfamily.</text>
</comment>
<evidence type="ECO:0000259" key="6">
    <source>
        <dbReference type="PROSITE" id="PS51192"/>
    </source>
</evidence>
<evidence type="ECO:0000256" key="4">
    <source>
        <dbReference type="ARBA" id="ARBA00034617"/>
    </source>
</evidence>
<dbReference type="PANTHER" id="PTHR13710">
    <property type="entry name" value="DNA HELICASE RECQ FAMILY MEMBER"/>
    <property type="match status" value="1"/>
</dbReference>
<evidence type="ECO:0000313" key="9">
    <source>
        <dbReference type="Proteomes" id="UP000283090"/>
    </source>
</evidence>
<evidence type="ECO:0000259" key="7">
    <source>
        <dbReference type="PROSITE" id="PS51194"/>
    </source>
</evidence>
<evidence type="ECO:0000256" key="5">
    <source>
        <dbReference type="ARBA" id="ARBA00034808"/>
    </source>
</evidence>
<keyword evidence="9" id="KW-1185">Reference proteome</keyword>
<dbReference type="EC" id="5.6.2.4" evidence="5"/>
<dbReference type="AlphaFoldDB" id="A0A437A178"/>
<dbReference type="InterPro" id="IPR001650">
    <property type="entry name" value="Helicase_C-like"/>
</dbReference>
<dbReference type="GO" id="GO:0043138">
    <property type="term" value="F:3'-5' DNA helicase activity"/>
    <property type="evidence" value="ECO:0007669"/>
    <property type="project" value="UniProtKB-EC"/>
</dbReference>
<dbReference type="InterPro" id="IPR027417">
    <property type="entry name" value="P-loop_NTPase"/>
</dbReference>
<dbReference type="PANTHER" id="PTHR13710:SF154">
    <property type="entry name" value="RECQ HELICASE, PUTATIVE (AFU_ORTHOLOGUE AFUA_6G14720)-RELATED"/>
    <property type="match status" value="1"/>
</dbReference>
<dbReference type="PROSITE" id="PS51192">
    <property type="entry name" value="HELICASE_ATP_BIND_1"/>
    <property type="match status" value="1"/>
</dbReference>
<dbReference type="GO" id="GO:0005737">
    <property type="term" value="C:cytoplasm"/>
    <property type="evidence" value="ECO:0007669"/>
    <property type="project" value="TreeGrafter"/>
</dbReference>
<protein>
    <recommendedName>
        <fullName evidence="5">DNA 3'-5' helicase</fullName>
        <ecNumber evidence="5">5.6.2.4</ecNumber>
    </recommendedName>
</protein>